<keyword evidence="1" id="KW-0472">Membrane</keyword>
<proteinExistence type="predicted"/>
<organism evidence="2 3">
    <name type="scientific">Fodinicola feengrottensis</name>
    <dbReference type="NCBI Taxonomy" id="435914"/>
    <lineage>
        <taxon>Bacteria</taxon>
        <taxon>Bacillati</taxon>
        <taxon>Actinomycetota</taxon>
        <taxon>Actinomycetes</taxon>
        <taxon>Mycobacteriales</taxon>
        <taxon>Fodinicola</taxon>
    </lineage>
</organism>
<name>A0ABN2I3L8_9ACTN</name>
<feature type="transmembrane region" description="Helical" evidence="1">
    <location>
        <begin position="95"/>
        <end position="116"/>
    </location>
</feature>
<evidence type="ECO:0000313" key="3">
    <source>
        <dbReference type="Proteomes" id="UP001500618"/>
    </source>
</evidence>
<accession>A0ABN2I3L8</accession>
<evidence type="ECO:0000256" key="1">
    <source>
        <dbReference type="SAM" id="Phobius"/>
    </source>
</evidence>
<reference evidence="2 3" key="1">
    <citation type="journal article" date="2019" name="Int. J. Syst. Evol. Microbiol.">
        <title>The Global Catalogue of Microorganisms (GCM) 10K type strain sequencing project: providing services to taxonomists for standard genome sequencing and annotation.</title>
        <authorList>
            <consortium name="The Broad Institute Genomics Platform"/>
            <consortium name="The Broad Institute Genome Sequencing Center for Infectious Disease"/>
            <person name="Wu L."/>
            <person name="Ma J."/>
        </authorList>
    </citation>
    <scope>NUCLEOTIDE SEQUENCE [LARGE SCALE GENOMIC DNA]</scope>
    <source>
        <strain evidence="2 3">JCM 14718</strain>
    </source>
</reference>
<evidence type="ECO:0000313" key="2">
    <source>
        <dbReference type="EMBL" id="GAA1697938.1"/>
    </source>
</evidence>
<dbReference type="RefSeq" id="WP_344313236.1">
    <property type="nucleotide sequence ID" value="NZ_BAAANY010000020.1"/>
</dbReference>
<gene>
    <name evidence="2" type="ORF">GCM10009765_54250</name>
</gene>
<keyword evidence="3" id="KW-1185">Reference proteome</keyword>
<protein>
    <recommendedName>
        <fullName evidence="4">Tetratricopeptide repeat protein</fullName>
    </recommendedName>
</protein>
<dbReference type="Proteomes" id="UP001500618">
    <property type="component" value="Unassembled WGS sequence"/>
</dbReference>
<dbReference type="EMBL" id="BAAANY010000020">
    <property type="protein sequence ID" value="GAA1697938.1"/>
    <property type="molecule type" value="Genomic_DNA"/>
</dbReference>
<sequence length="291" mass="30215">MTSDLATVLVVDRARTAAYAGDLDEAERILATLAPDATDEALDLRARVYAQRGDFAEADAWWARIPESPGAVAGRPLIAAIKGRRRTRRPLWQPGRIAGVAAVTVAALATGVVVWVHSEPPPPADPAVAAAQVAEQRARALEQQAAAAQARQAVTASSRAKALDQLATAMTVPGVHVRRQADSVEVLFDAGVFSYDDNLTTGGAIMLDRIGTRLRGQTASITVVGHALAVLGGPQSGGSVVALARALVAARQLAHASGRPLTGFALSSGDQTANPFPHPAANRTVTLLMTP</sequence>
<keyword evidence="1" id="KW-0812">Transmembrane</keyword>
<evidence type="ECO:0008006" key="4">
    <source>
        <dbReference type="Google" id="ProtNLM"/>
    </source>
</evidence>
<keyword evidence="1" id="KW-1133">Transmembrane helix</keyword>
<comment type="caution">
    <text evidence="2">The sequence shown here is derived from an EMBL/GenBank/DDBJ whole genome shotgun (WGS) entry which is preliminary data.</text>
</comment>